<protein>
    <submittedName>
        <fullName evidence="2">Sugar phosphate isomerase/epimerase</fullName>
    </submittedName>
</protein>
<dbReference type="Gene3D" id="3.20.20.150">
    <property type="entry name" value="Divalent-metal-dependent TIM barrel enzymes"/>
    <property type="match status" value="1"/>
</dbReference>
<feature type="domain" description="Xylose isomerase-like TIM barrel" evidence="1">
    <location>
        <begin position="29"/>
        <end position="268"/>
    </location>
</feature>
<evidence type="ECO:0000313" key="3">
    <source>
        <dbReference type="Proteomes" id="UP001209755"/>
    </source>
</evidence>
<dbReference type="RefSeq" id="WP_264601008.1">
    <property type="nucleotide sequence ID" value="NZ_JAOQNS010000004.1"/>
</dbReference>
<name>A0ABT3HAN1_9HYPH</name>
<evidence type="ECO:0000313" key="2">
    <source>
        <dbReference type="EMBL" id="MCW2307351.1"/>
    </source>
</evidence>
<proteinExistence type="predicted"/>
<dbReference type="PANTHER" id="PTHR12110:SF52">
    <property type="entry name" value="XYLOSE ISOMERASE"/>
    <property type="match status" value="1"/>
</dbReference>
<organism evidence="2 3">
    <name type="scientific">Rhodobium gokarnense</name>
    <dbReference type="NCBI Taxonomy" id="364296"/>
    <lineage>
        <taxon>Bacteria</taxon>
        <taxon>Pseudomonadati</taxon>
        <taxon>Pseudomonadota</taxon>
        <taxon>Alphaproteobacteria</taxon>
        <taxon>Hyphomicrobiales</taxon>
        <taxon>Rhodobiaceae</taxon>
        <taxon>Rhodobium</taxon>
    </lineage>
</organism>
<comment type="caution">
    <text evidence="2">The sequence shown here is derived from an EMBL/GenBank/DDBJ whole genome shotgun (WGS) entry which is preliminary data.</text>
</comment>
<dbReference type="SUPFAM" id="SSF51658">
    <property type="entry name" value="Xylose isomerase-like"/>
    <property type="match status" value="1"/>
</dbReference>
<dbReference type="Proteomes" id="UP001209755">
    <property type="component" value="Unassembled WGS sequence"/>
</dbReference>
<reference evidence="3" key="1">
    <citation type="submission" date="2023-07" db="EMBL/GenBank/DDBJ databases">
        <title>Genome sequencing of Purple Non-Sulfur Bacteria from various extreme environments.</title>
        <authorList>
            <person name="Mayer M."/>
        </authorList>
    </citation>
    <scope>NUCLEOTIDE SEQUENCE [LARGE SCALE GENOMIC DNA]</scope>
    <source>
        <strain evidence="3">DSM 17935</strain>
    </source>
</reference>
<dbReference type="EMBL" id="JAOQNS010000004">
    <property type="protein sequence ID" value="MCW2307351.1"/>
    <property type="molecule type" value="Genomic_DNA"/>
</dbReference>
<dbReference type="InterPro" id="IPR050312">
    <property type="entry name" value="IolE/XylAMocC-like"/>
</dbReference>
<dbReference type="InterPro" id="IPR036237">
    <property type="entry name" value="Xyl_isomerase-like_sf"/>
</dbReference>
<dbReference type="PANTHER" id="PTHR12110">
    <property type="entry name" value="HYDROXYPYRUVATE ISOMERASE"/>
    <property type="match status" value="1"/>
</dbReference>
<accession>A0ABT3HAN1</accession>
<dbReference type="GO" id="GO:0016853">
    <property type="term" value="F:isomerase activity"/>
    <property type="evidence" value="ECO:0007669"/>
    <property type="project" value="UniProtKB-KW"/>
</dbReference>
<dbReference type="Pfam" id="PF01261">
    <property type="entry name" value="AP_endonuc_2"/>
    <property type="match status" value="1"/>
</dbReference>
<keyword evidence="3" id="KW-1185">Reference proteome</keyword>
<evidence type="ECO:0000259" key="1">
    <source>
        <dbReference type="Pfam" id="PF01261"/>
    </source>
</evidence>
<dbReference type="InterPro" id="IPR013022">
    <property type="entry name" value="Xyl_isomerase-like_TIM-brl"/>
</dbReference>
<sequence>MLDLDRIAINQATTKTRWGFRASVEGYARHGVRQVGLWLDKLDECGLAEGKKILDANGMRVTGVNRAGPFVLDGSVPLSAAVDAARTAIDVTAELGADCLMVFPGGMPKGSRDLAGARGRFVSVAAALVDHARGTGVTLGLEPLHPMLAADRSVLNTMTEANDLCDALGPGVGIVVDVYHLWWDVRLKAEIARAGADRLVGFHVSDWLVPTRDLVFDRGMMGDGVIDNAQIRGWMEDAGYAGAVEVEIFSQADWWERDPDEVVRTSIERCQKYV</sequence>
<gene>
    <name evidence="2" type="ORF">M2319_001682</name>
</gene>
<keyword evidence="2" id="KW-0413">Isomerase</keyword>